<dbReference type="RefSeq" id="WP_195034164.1">
    <property type="nucleotide sequence ID" value="NZ_JADLRE010000014.1"/>
</dbReference>
<dbReference type="Gene3D" id="3.60.130.10">
    <property type="entry name" value="Clavaminate synthase-like"/>
    <property type="match status" value="1"/>
</dbReference>
<name>A0ABS0C9U4_9NOCA</name>
<organism evidence="4 5">
    <name type="scientific">Nocardia abscessus</name>
    <dbReference type="NCBI Taxonomy" id="120957"/>
    <lineage>
        <taxon>Bacteria</taxon>
        <taxon>Bacillati</taxon>
        <taxon>Actinomycetota</taxon>
        <taxon>Actinomycetes</taxon>
        <taxon>Mycobacteriales</taxon>
        <taxon>Nocardiaceae</taxon>
        <taxon>Nocardia</taxon>
    </lineage>
</organism>
<dbReference type="EMBL" id="JADLRE010000014">
    <property type="protein sequence ID" value="MBF6227115.1"/>
    <property type="molecule type" value="Genomic_DNA"/>
</dbReference>
<evidence type="ECO:0000256" key="2">
    <source>
        <dbReference type="ARBA" id="ARBA00023004"/>
    </source>
</evidence>
<dbReference type="Pfam" id="PF02668">
    <property type="entry name" value="TauD"/>
    <property type="match status" value="1"/>
</dbReference>
<keyword evidence="1" id="KW-0560">Oxidoreductase</keyword>
<dbReference type="InterPro" id="IPR042098">
    <property type="entry name" value="TauD-like_sf"/>
</dbReference>
<evidence type="ECO:0000313" key="5">
    <source>
        <dbReference type="Proteomes" id="UP000807309"/>
    </source>
</evidence>
<reference evidence="4 5" key="1">
    <citation type="submission" date="2020-10" db="EMBL/GenBank/DDBJ databases">
        <title>Identification of Nocardia species via Next-generation sequencing and recognition of intraspecies genetic diversity.</title>
        <authorList>
            <person name="Li P."/>
            <person name="Li P."/>
            <person name="Lu B."/>
        </authorList>
    </citation>
    <scope>NUCLEOTIDE SEQUENCE [LARGE SCALE GENOMIC DNA]</scope>
    <source>
        <strain evidence="4 5">N-11</strain>
    </source>
</reference>
<dbReference type="SUPFAM" id="SSF51197">
    <property type="entry name" value="Clavaminate synthase-like"/>
    <property type="match status" value="1"/>
</dbReference>
<proteinExistence type="predicted"/>
<sequence length="280" mass="29830">MTIRSDIRSDDPVVATGPALDAEPAAAVAWIREACQRNGFALFAVQDPAVTGRAVLAETARLLELGTTYIPAVYATDPDRFGYDADGFNTISPTPTTTGHGSFGTCAAQGFHTDGTLEPIGHVGTSLLWFDRAARAGGHTTIFRAIEAFEDLRRIDPAGAAALTTDDALTRVARSFQPPPRASGPAFAELDGRGLRTRWADDGTEIWQLAGSHGVQRASAVERLRAMSQPGGRYRQDLAIPSRTGLVLCNGRIAHGRTAFTAGIGERVLIRGLYTQEVAQ</sequence>
<evidence type="ECO:0000259" key="3">
    <source>
        <dbReference type="Pfam" id="PF02668"/>
    </source>
</evidence>
<keyword evidence="2" id="KW-0408">Iron</keyword>
<keyword evidence="5" id="KW-1185">Reference proteome</keyword>
<dbReference type="InterPro" id="IPR003819">
    <property type="entry name" value="TauD/TfdA-like"/>
</dbReference>
<feature type="domain" description="TauD/TfdA-like" evidence="3">
    <location>
        <begin position="22"/>
        <end position="271"/>
    </location>
</feature>
<gene>
    <name evidence="4" type="ORF">IU470_18640</name>
</gene>
<dbReference type="GO" id="GO:0051213">
    <property type="term" value="F:dioxygenase activity"/>
    <property type="evidence" value="ECO:0007669"/>
    <property type="project" value="UniProtKB-KW"/>
</dbReference>
<keyword evidence="4" id="KW-0223">Dioxygenase</keyword>
<evidence type="ECO:0000313" key="4">
    <source>
        <dbReference type="EMBL" id="MBF6227115.1"/>
    </source>
</evidence>
<protein>
    <submittedName>
        <fullName evidence="4">TauD/TfdA family dioxygenase</fullName>
    </submittedName>
</protein>
<accession>A0ABS0C9U4</accession>
<evidence type="ECO:0000256" key="1">
    <source>
        <dbReference type="ARBA" id="ARBA00023002"/>
    </source>
</evidence>
<dbReference type="Proteomes" id="UP000807309">
    <property type="component" value="Unassembled WGS sequence"/>
</dbReference>
<comment type="caution">
    <text evidence="4">The sequence shown here is derived from an EMBL/GenBank/DDBJ whole genome shotgun (WGS) entry which is preliminary data.</text>
</comment>